<sequence length="195" mass="20978">MLCSADRLAQLCQELPGLLHYAPRTTHLRRSIAPLLSPPSILPTLNSAQTVLSSQTASAPSSSTASEKTRHLSYVQSCAQAYGNERDHSGNTQVSDRMSPPLQKTQSAALQETPTLIDQTAVHAEQLSLNKHLVTPEVQLSVFSLLSGNTMGPSSEASKSVSKFVEISSDKKENLKPIDDLLIGAHLLEQLPVCP</sequence>
<evidence type="ECO:0000313" key="1">
    <source>
        <dbReference type="EMBL" id="VEL35951.1"/>
    </source>
</evidence>
<name>A0A448XGI0_9PLAT</name>
<reference evidence="1" key="1">
    <citation type="submission" date="2018-11" db="EMBL/GenBank/DDBJ databases">
        <authorList>
            <consortium name="Pathogen Informatics"/>
        </authorList>
    </citation>
    <scope>NUCLEOTIDE SEQUENCE</scope>
</reference>
<gene>
    <name evidence="1" type="ORF">PXEA_LOCUS29391</name>
</gene>
<keyword evidence="2" id="KW-1185">Reference proteome</keyword>
<evidence type="ECO:0000313" key="2">
    <source>
        <dbReference type="Proteomes" id="UP000784294"/>
    </source>
</evidence>
<organism evidence="1 2">
    <name type="scientific">Protopolystoma xenopodis</name>
    <dbReference type="NCBI Taxonomy" id="117903"/>
    <lineage>
        <taxon>Eukaryota</taxon>
        <taxon>Metazoa</taxon>
        <taxon>Spiralia</taxon>
        <taxon>Lophotrochozoa</taxon>
        <taxon>Platyhelminthes</taxon>
        <taxon>Monogenea</taxon>
        <taxon>Polyopisthocotylea</taxon>
        <taxon>Polystomatidea</taxon>
        <taxon>Polystomatidae</taxon>
        <taxon>Protopolystoma</taxon>
    </lineage>
</organism>
<protein>
    <submittedName>
        <fullName evidence="1">Uncharacterized protein</fullName>
    </submittedName>
</protein>
<dbReference type="AlphaFoldDB" id="A0A448XGI0"/>
<comment type="caution">
    <text evidence="1">The sequence shown here is derived from an EMBL/GenBank/DDBJ whole genome shotgun (WGS) entry which is preliminary data.</text>
</comment>
<accession>A0A448XGI0</accession>
<proteinExistence type="predicted"/>
<dbReference type="EMBL" id="CAAALY010251082">
    <property type="protein sequence ID" value="VEL35951.1"/>
    <property type="molecule type" value="Genomic_DNA"/>
</dbReference>
<dbReference type="Proteomes" id="UP000784294">
    <property type="component" value="Unassembled WGS sequence"/>
</dbReference>